<gene>
    <name evidence="1" type="ORF">Nepgr_021625</name>
</gene>
<reference evidence="1" key="1">
    <citation type="submission" date="2023-05" db="EMBL/GenBank/DDBJ databases">
        <title>Nepenthes gracilis genome sequencing.</title>
        <authorList>
            <person name="Fukushima K."/>
        </authorList>
    </citation>
    <scope>NUCLEOTIDE SEQUENCE</scope>
    <source>
        <strain evidence="1">SING2019-196</strain>
    </source>
</reference>
<protein>
    <submittedName>
        <fullName evidence="1">Uncharacterized protein</fullName>
    </submittedName>
</protein>
<keyword evidence="2" id="KW-1185">Reference proteome</keyword>
<proteinExistence type="predicted"/>
<dbReference type="EMBL" id="BSYO01000021">
    <property type="protein sequence ID" value="GMH19784.1"/>
    <property type="molecule type" value="Genomic_DNA"/>
</dbReference>
<sequence>MLKKLCSVFLDPVHLPVMVMRIAVHCLFNRSVSYLPKFCCGFARLKCFGSVIIASFLGVSMKPFEHTDYVFNHPCGDVDLEFDTSISTCNVGPHSPENVDHVVFSTTVYQQCVLPESVYVNGMCLCCSLRPRAVSDPDVAQPSTRQASFPNKSDHWQCDFIFNL</sequence>
<evidence type="ECO:0000313" key="2">
    <source>
        <dbReference type="Proteomes" id="UP001279734"/>
    </source>
</evidence>
<dbReference type="AlphaFoldDB" id="A0AAD3XX77"/>
<organism evidence="1 2">
    <name type="scientific">Nepenthes gracilis</name>
    <name type="common">Slender pitcher plant</name>
    <dbReference type="NCBI Taxonomy" id="150966"/>
    <lineage>
        <taxon>Eukaryota</taxon>
        <taxon>Viridiplantae</taxon>
        <taxon>Streptophyta</taxon>
        <taxon>Embryophyta</taxon>
        <taxon>Tracheophyta</taxon>
        <taxon>Spermatophyta</taxon>
        <taxon>Magnoliopsida</taxon>
        <taxon>eudicotyledons</taxon>
        <taxon>Gunneridae</taxon>
        <taxon>Pentapetalae</taxon>
        <taxon>Caryophyllales</taxon>
        <taxon>Nepenthaceae</taxon>
        <taxon>Nepenthes</taxon>
    </lineage>
</organism>
<evidence type="ECO:0000313" key="1">
    <source>
        <dbReference type="EMBL" id="GMH19784.1"/>
    </source>
</evidence>
<accession>A0AAD3XX77</accession>
<comment type="caution">
    <text evidence="1">The sequence shown here is derived from an EMBL/GenBank/DDBJ whole genome shotgun (WGS) entry which is preliminary data.</text>
</comment>
<name>A0AAD3XX77_NEPGR</name>
<dbReference type="Proteomes" id="UP001279734">
    <property type="component" value="Unassembled WGS sequence"/>
</dbReference>